<dbReference type="InterPro" id="IPR011009">
    <property type="entry name" value="Kinase-like_dom_sf"/>
</dbReference>
<evidence type="ECO:0000256" key="5">
    <source>
        <dbReference type="ARBA" id="ARBA00022777"/>
    </source>
</evidence>
<keyword evidence="6 9" id="KW-0067">ATP-binding</keyword>
<dbReference type="SUPFAM" id="SSF56112">
    <property type="entry name" value="Protein kinase-like (PK-like)"/>
    <property type="match status" value="1"/>
</dbReference>
<evidence type="ECO:0000256" key="1">
    <source>
        <dbReference type="ARBA" id="ARBA00012513"/>
    </source>
</evidence>
<reference evidence="14" key="1">
    <citation type="journal article" date="2017" name="Nat. Ecol. Evol.">
        <title>Genome expansion and lineage-specific genetic innovations in the forest pathogenic fungi Armillaria.</title>
        <authorList>
            <person name="Sipos G."/>
            <person name="Prasanna A.N."/>
            <person name="Walter M.C."/>
            <person name="O'Connor E."/>
            <person name="Balint B."/>
            <person name="Krizsan K."/>
            <person name="Kiss B."/>
            <person name="Hess J."/>
            <person name="Varga T."/>
            <person name="Slot J."/>
            <person name="Riley R."/>
            <person name="Boka B."/>
            <person name="Rigling D."/>
            <person name="Barry K."/>
            <person name="Lee J."/>
            <person name="Mihaltcheva S."/>
            <person name="LaButti K."/>
            <person name="Lipzen A."/>
            <person name="Waldron R."/>
            <person name="Moloney N.M."/>
            <person name="Sperisen C."/>
            <person name="Kredics L."/>
            <person name="Vagvoelgyi C."/>
            <person name="Patrignani A."/>
            <person name="Fitzpatrick D."/>
            <person name="Nagy I."/>
            <person name="Doyle S."/>
            <person name="Anderson J.B."/>
            <person name="Grigoriev I.V."/>
            <person name="Gueldener U."/>
            <person name="Muensterkoetter M."/>
            <person name="Nagy L.G."/>
        </authorList>
    </citation>
    <scope>NUCLEOTIDE SEQUENCE [LARGE SCALE GENOMIC DNA]</scope>
    <source>
        <strain evidence="14">C18/9</strain>
    </source>
</reference>
<dbReference type="PROSITE" id="PS00107">
    <property type="entry name" value="PROTEIN_KINASE_ATP"/>
    <property type="match status" value="1"/>
</dbReference>
<feature type="region of interest" description="Disordered" evidence="11">
    <location>
        <begin position="42"/>
        <end position="61"/>
    </location>
</feature>
<dbReference type="GO" id="GO:0005634">
    <property type="term" value="C:nucleus"/>
    <property type="evidence" value="ECO:0007669"/>
    <property type="project" value="TreeGrafter"/>
</dbReference>
<evidence type="ECO:0000313" key="13">
    <source>
        <dbReference type="EMBL" id="SJL16506.1"/>
    </source>
</evidence>
<keyword evidence="2 10" id="KW-0723">Serine/threonine-protein kinase</keyword>
<evidence type="ECO:0000256" key="7">
    <source>
        <dbReference type="ARBA" id="ARBA00047899"/>
    </source>
</evidence>
<dbReference type="Gene3D" id="3.30.200.20">
    <property type="entry name" value="Phosphorylase Kinase, domain 1"/>
    <property type="match status" value="1"/>
</dbReference>
<dbReference type="SMART" id="SM00220">
    <property type="entry name" value="S_TKc"/>
    <property type="match status" value="1"/>
</dbReference>
<dbReference type="EC" id="2.7.11.1" evidence="1"/>
<dbReference type="OMA" id="VTEMAIC"/>
<dbReference type="GO" id="GO:0005737">
    <property type="term" value="C:cytoplasm"/>
    <property type="evidence" value="ECO:0007669"/>
    <property type="project" value="TreeGrafter"/>
</dbReference>
<comment type="similarity">
    <text evidence="10">Belongs to the protein kinase superfamily.</text>
</comment>
<keyword evidence="14" id="KW-1185">Reference proteome</keyword>
<evidence type="ECO:0000259" key="12">
    <source>
        <dbReference type="PROSITE" id="PS50011"/>
    </source>
</evidence>
<gene>
    <name evidence="13" type="ORF">ARMOST_20032</name>
</gene>
<dbReference type="InterPro" id="IPR008271">
    <property type="entry name" value="Ser/Thr_kinase_AS"/>
</dbReference>
<accession>A0A284S6B5</accession>
<dbReference type="PROSITE" id="PS00108">
    <property type="entry name" value="PROTEIN_KINASE_ST"/>
    <property type="match status" value="1"/>
</dbReference>
<evidence type="ECO:0000256" key="11">
    <source>
        <dbReference type="SAM" id="MobiDB-lite"/>
    </source>
</evidence>
<dbReference type="GO" id="GO:0000245">
    <property type="term" value="P:spliceosomal complex assembly"/>
    <property type="evidence" value="ECO:0007669"/>
    <property type="project" value="TreeGrafter"/>
</dbReference>
<evidence type="ECO:0000256" key="3">
    <source>
        <dbReference type="ARBA" id="ARBA00022679"/>
    </source>
</evidence>
<comment type="catalytic activity">
    <reaction evidence="7">
        <text>L-threonyl-[protein] + ATP = O-phospho-L-threonyl-[protein] + ADP + H(+)</text>
        <dbReference type="Rhea" id="RHEA:46608"/>
        <dbReference type="Rhea" id="RHEA-COMP:11060"/>
        <dbReference type="Rhea" id="RHEA-COMP:11605"/>
        <dbReference type="ChEBI" id="CHEBI:15378"/>
        <dbReference type="ChEBI" id="CHEBI:30013"/>
        <dbReference type="ChEBI" id="CHEBI:30616"/>
        <dbReference type="ChEBI" id="CHEBI:61977"/>
        <dbReference type="ChEBI" id="CHEBI:456216"/>
        <dbReference type="EC" id="2.7.11.1"/>
    </reaction>
</comment>
<dbReference type="PANTHER" id="PTHR47634:SF9">
    <property type="entry name" value="PROTEIN KINASE DOMAIN-CONTAINING PROTEIN-RELATED"/>
    <property type="match status" value="1"/>
</dbReference>
<sequence length="451" mass="50134">MHRVLLSSLKIARTRPQLARFMASSEQALAAASVVSSLPALNGEPETTVPNHASSDDSVSFAWTRDEENRSRYRPGGYHPTQIGDSYATGRYKITGKLGWGEYSTVWLARDNDAKIDVALKIMTDEASQAPELHEIEYFQRLLRQNPSHVGYTRVVHLSDSFYIDGPYGRHLCVVTEMAICNLLSLAEECFTGNRIPEYGAKNVIRDVLSALDYVHNDCNIIHTDVKITNVVLSVPRDTIPKEGLGTLIRTQQHTFPISADNDTPVTITKSTPFVPNLDGDAKAWGPLNFKLIDFGVACYADKTSKHFTQEVCPVGIRPPEVALHAGWGKSVDIWSAGCMLYGMLVGRPLFPVRCDPLFLPAYQVQALGEFPESLRNRSRLSGAWFNEDGSLRHKDLFPKTSLEALVEEQSGGALTLSPNCLDFMRRMLTIEPNERAGTGELLSHRWLNSD</sequence>
<organism evidence="13 14">
    <name type="scientific">Armillaria ostoyae</name>
    <name type="common">Armillaria root rot fungus</name>
    <dbReference type="NCBI Taxonomy" id="47428"/>
    <lineage>
        <taxon>Eukaryota</taxon>
        <taxon>Fungi</taxon>
        <taxon>Dikarya</taxon>
        <taxon>Basidiomycota</taxon>
        <taxon>Agaricomycotina</taxon>
        <taxon>Agaricomycetes</taxon>
        <taxon>Agaricomycetidae</taxon>
        <taxon>Agaricales</taxon>
        <taxon>Marasmiineae</taxon>
        <taxon>Physalacriaceae</taxon>
        <taxon>Armillaria</taxon>
    </lineage>
</organism>
<dbReference type="Gene3D" id="1.10.510.10">
    <property type="entry name" value="Transferase(Phosphotransferase) domain 1"/>
    <property type="match status" value="1"/>
</dbReference>
<keyword evidence="5" id="KW-0418">Kinase</keyword>
<evidence type="ECO:0000256" key="9">
    <source>
        <dbReference type="PROSITE-ProRule" id="PRU10141"/>
    </source>
</evidence>
<comment type="catalytic activity">
    <reaction evidence="8">
        <text>L-seryl-[protein] + ATP = O-phospho-L-seryl-[protein] + ADP + H(+)</text>
        <dbReference type="Rhea" id="RHEA:17989"/>
        <dbReference type="Rhea" id="RHEA-COMP:9863"/>
        <dbReference type="Rhea" id="RHEA-COMP:11604"/>
        <dbReference type="ChEBI" id="CHEBI:15378"/>
        <dbReference type="ChEBI" id="CHEBI:29999"/>
        <dbReference type="ChEBI" id="CHEBI:30616"/>
        <dbReference type="ChEBI" id="CHEBI:83421"/>
        <dbReference type="ChEBI" id="CHEBI:456216"/>
        <dbReference type="EC" id="2.7.11.1"/>
    </reaction>
</comment>
<dbReference type="OrthoDB" id="5979581at2759"/>
<evidence type="ECO:0000256" key="2">
    <source>
        <dbReference type="ARBA" id="ARBA00022527"/>
    </source>
</evidence>
<keyword evidence="4 9" id="KW-0547">Nucleotide-binding</keyword>
<dbReference type="Pfam" id="PF00069">
    <property type="entry name" value="Pkinase"/>
    <property type="match status" value="2"/>
</dbReference>
<name>A0A284S6B5_ARMOS</name>
<evidence type="ECO:0000256" key="6">
    <source>
        <dbReference type="ARBA" id="ARBA00022840"/>
    </source>
</evidence>
<evidence type="ECO:0000313" key="14">
    <source>
        <dbReference type="Proteomes" id="UP000219338"/>
    </source>
</evidence>
<feature type="domain" description="Protein kinase" evidence="12">
    <location>
        <begin position="92"/>
        <end position="448"/>
    </location>
</feature>
<feature type="binding site" evidence="9">
    <location>
        <position position="121"/>
    </location>
    <ligand>
        <name>ATP</name>
        <dbReference type="ChEBI" id="CHEBI:30616"/>
    </ligand>
</feature>
<keyword evidence="3" id="KW-0808">Transferase</keyword>
<protein>
    <recommendedName>
        <fullName evidence="1">non-specific serine/threonine protein kinase</fullName>
        <ecNumber evidence="1">2.7.11.1</ecNumber>
    </recommendedName>
</protein>
<dbReference type="GO" id="GO:0004674">
    <property type="term" value="F:protein serine/threonine kinase activity"/>
    <property type="evidence" value="ECO:0007669"/>
    <property type="project" value="UniProtKB-KW"/>
</dbReference>
<dbReference type="InterPro" id="IPR051334">
    <property type="entry name" value="SRPK"/>
</dbReference>
<dbReference type="PANTHER" id="PTHR47634">
    <property type="entry name" value="PROTEIN KINASE DOMAIN-CONTAINING PROTEIN-RELATED"/>
    <property type="match status" value="1"/>
</dbReference>
<dbReference type="InterPro" id="IPR017441">
    <property type="entry name" value="Protein_kinase_ATP_BS"/>
</dbReference>
<dbReference type="PROSITE" id="PS50011">
    <property type="entry name" value="PROTEIN_KINASE_DOM"/>
    <property type="match status" value="1"/>
</dbReference>
<dbReference type="Proteomes" id="UP000219338">
    <property type="component" value="Unassembled WGS sequence"/>
</dbReference>
<feature type="compositionally biased region" description="Polar residues" evidence="11">
    <location>
        <begin position="48"/>
        <end position="58"/>
    </location>
</feature>
<dbReference type="STRING" id="47428.A0A284S6B5"/>
<dbReference type="InterPro" id="IPR000719">
    <property type="entry name" value="Prot_kinase_dom"/>
</dbReference>
<dbReference type="AlphaFoldDB" id="A0A284S6B5"/>
<dbReference type="EMBL" id="FUEG01000035">
    <property type="protein sequence ID" value="SJL16506.1"/>
    <property type="molecule type" value="Genomic_DNA"/>
</dbReference>
<proteinExistence type="inferred from homology"/>
<dbReference type="GO" id="GO:0050684">
    <property type="term" value="P:regulation of mRNA processing"/>
    <property type="evidence" value="ECO:0007669"/>
    <property type="project" value="TreeGrafter"/>
</dbReference>
<evidence type="ECO:0000256" key="4">
    <source>
        <dbReference type="ARBA" id="ARBA00022741"/>
    </source>
</evidence>
<evidence type="ECO:0000256" key="10">
    <source>
        <dbReference type="RuleBase" id="RU000304"/>
    </source>
</evidence>
<dbReference type="GO" id="GO:0005524">
    <property type="term" value="F:ATP binding"/>
    <property type="evidence" value="ECO:0007669"/>
    <property type="project" value="UniProtKB-UniRule"/>
</dbReference>
<evidence type="ECO:0000256" key="8">
    <source>
        <dbReference type="ARBA" id="ARBA00048679"/>
    </source>
</evidence>